<feature type="domain" description="RRM" evidence="1">
    <location>
        <begin position="28"/>
        <end position="58"/>
    </location>
</feature>
<dbReference type="EMBL" id="ADAS02004162">
    <property type="protein sequence ID" value="OAV85463.1"/>
    <property type="molecule type" value="Genomic_DNA"/>
</dbReference>
<protein>
    <submittedName>
        <fullName evidence="3">RRM domain-containing protein</fullName>
    </submittedName>
</protein>
<sequence length="59" mass="6806">MASSPTILYDDEALFCQQFWPEPQFSYLRVRNFADGTSEEDIRAAFAKFGKIRHCSLLS</sequence>
<dbReference type="SUPFAM" id="SSF54928">
    <property type="entry name" value="RNA-binding domain, RBD"/>
    <property type="match status" value="1"/>
</dbReference>
<dbReference type="InterPro" id="IPR035979">
    <property type="entry name" value="RBD_domain_sf"/>
</dbReference>
<evidence type="ECO:0000313" key="4">
    <source>
        <dbReference type="Proteomes" id="UP000005240"/>
    </source>
</evidence>
<name>A0A180G0V6_PUCT1</name>
<evidence type="ECO:0000313" key="3">
    <source>
        <dbReference type="EnsemblFungi" id="PTTG_30504-t43_1-p1"/>
    </source>
</evidence>
<dbReference type="EnsemblFungi" id="PTTG_30504-t43_1">
    <property type="protein sequence ID" value="PTTG_30504-t43_1-p1"/>
    <property type="gene ID" value="PTTG_30504"/>
</dbReference>
<dbReference type="Gene3D" id="3.30.70.330">
    <property type="match status" value="1"/>
</dbReference>
<dbReference type="CDD" id="cd00590">
    <property type="entry name" value="RRM_SF"/>
    <property type="match status" value="1"/>
</dbReference>
<dbReference type="Proteomes" id="UP000005240">
    <property type="component" value="Unassembled WGS sequence"/>
</dbReference>
<accession>A0A180G0V6</accession>
<reference evidence="2" key="2">
    <citation type="submission" date="2016-05" db="EMBL/GenBank/DDBJ databases">
        <title>Comparative analysis highlights variable genome content of wheat rusts and divergence of the mating loci.</title>
        <authorList>
            <person name="Cuomo C.A."/>
            <person name="Bakkeren G."/>
            <person name="Szabo L."/>
            <person name="Khalil H."/>
            <person name="Joly D."/>
            <person name="Goldberg J."/>
            <person name="Young S."/>
            <person name="Zeng Q."/>
            <person name="Fellers J."/>
        </authorList>
    </citation>
    <scope>NUCLEOTIDE SEQUENCE [LARGE SCALE GENOMIC DNA]</scope>
    <source>
        <strain evidence="2">1-1 BBBD Race 1</strain>
    </source>
</reference>
<reference evidence="3 4" key="3">
    <citation type="journal article" date="2017" name="G3 (Bethesda)">
        <title>Comparative analysis highlights variable genome content of wheat rusts and divergence of the mating loci.</title>
        <authorList>
            <person name="Cuomo C.A."/>
            <person name="Bakkeren G."/>
            <person name="Khalil H.B."/>
            <person name="Panwar V."/>
            <person name="Joly D."/>
            <person name="Linning R."/>
            <person name="Sakthikumar S."/>
            <person name="Song X."/>
            <person name="Adiconis X."/>
            <person name="Fan L."/>
            <person name="Goldberg J.M."/>
            <person name="Levin J.Z."/>
            <person name="Young S."/>
            <person name="Zeng Q."/>
            <person name="Anikster Y."/>
            <person name="Bruce M."/>
            <person name="Wang M."/>
            <person name="Yin C."/>
            <person name="McCallum B."/>
            <person name="Szabo L.J."/>
            <person name="Hulbert S."/>
            <person name="Chen X."/>
            <person name="Fellers J.P."/>
        </authorList>
    </citation>
    <scope>NUCLEOTIDE SEQUENCE</scope>
    <source>
        <strain evidence="3">isolate 1-1 / race 1 (BBBD)</strain>
        <strain evidence="4">Isolate 1-1 / race 1 (BBBD)</strain>
    </source>
</reference>
<dbReference type="Pfam" id="PF00076">
    <property type="entry name" value="RRM_1"/>
    <property type="match status" value="1"/>
</dbReference>
<gene>
    <name evidence="2" type="ORF">PTTG_30504</name>
</gene>
<organism evidence="2">
    <name type="scientific">Puccinia triticina (isolate 1-1 / race 1 (BBBD))</name>
    <name type="common">Brown leaf rust fungus</name>
    <dbReference type="NCBI Taxonomy" id="630390"/>
    <lineage>
        <taxon>Eukaryota</taxon>
        <taxon>Fungi</taxon>
        <taxon>Dikarya</taxon>
        <taxon>Basidiomycota</taxon>
        <taxon>Pucciniomycotina</taxon>
        <taxon>Pucciniomycetes</taxon>
        <taxon>Pucciniales</taxon>
        <taxon>Pucciniaceae</taxon>
        <taxon>Puccinia</taxon>
    </lineage>
</organism>
<dbReference type="VEuPathDB" id="FungiDB:PTTG_30504"/>
<dbReference type="InterPro" id="IPR012677">
    <property type="entry name" value="Nucleotide-bd_a/b_plait_sf"/>
</dbReference>
<evidence type="ECO:0000259" key="1">
    <source>
        <dbReference type="Pfam" id="PF00076"/>
    </source>
</evidence>
<evidence type="ECO:0000313" key="2">
    <source>
        <dbReference type="EMBL" id="OAV85463.1"/>
    </source>
</evidence>
<reference evidence="3" key="4">
    <citation type="submission" date="2025-05" db="UniProtKB">
        <authorList>
            <consortium name="EnsemblFungi"/>
        </authorList>
    </citation>
    <scope>IDENTIFICATION</scope>
    <source>
        <strain evidence="3">isolate 1-1 / race 1 (BBBD)</strain>
    </source>
</reference>
<dbReference type="GO" id="GO:0003723">
    <property type="term" value="F:RNA binding"/>
    <property type="evidence" value="ECO:0007669"/>
    <property type="project" value="InterPro"/>
</dbReference>
<dbReference type="InterPro" id="IPR000504">
    <property type="entry name" value="RRM_dom"/>
</dbReference>
<dbReference type="AlphaFoldDB" id="A0A180G0V6"/>
<proteinExistence type="predicted"/>
<keyword evidence="4" id="KW-1185">Reference proteome</keyword>
<feature type="non-terminal residue" evidence="2">
    <location>
        <position position="59"/>
    </location>
</feature>
<reference evidence="2" key="1">
    <citation type="submission" date="2009-11" db="EMBL/GenBank/DDBJ databases">
        <authorList>
            <consortium name="The Broad Institute Genome Sequencing Platform"/>
            <person name="Ward D."/>
            <person name="Feldgarden M."/>
            <person name="Earl A."/>
            <person name="Young S.K."/>
            <person name="Zeng Q."/>
            <person name="Koehrsen M."/>
            <person name="Alvarado L."/>
            <person name="Berlin A."/>
            <person name="Bochicchio J."/>
            <person name="Borenstein D."/>
            <person name="Chapman S.B."/>
            <person name="Chen Z."/>
            <person name="Engels R."/>
            <person name="Freedman E."/>
            <person name="Gellesch M."/>
            <person name="Goldberg J."/>
            <person name="Griggs A."/>
            <person name="Gujja S."/>
            <person name="Heilman E."/>
            <person name="Heiman D."/>
            <person name="Hepburn T."/>
            <person name="Howarth C."/>
            <person name="Jen D."/>
            <person name="Larson L."/>
            <person name="Lewis B."/>
            <person name="Mehta T."/>
            <person name="Park D."/>
            <person name="Pearson M."/>
            <person name="Roberts A."/>
            <person name="Saif S."/>
            <person name="Shea T."/>
            <person name="Shenoy N."/>
            <person name="Sisk P."/>
            <person name="Stolte C."/>
            <person name="Sykes S."/>
            <person name="Thomson T."/>
            <person name="Walk T."/>
            <person name="White J."/>
            <person name="Yandava C."/>
            <person name="Izard J."/>
            <person name="Baranova O.V."/>
            <person name="Blanton J.M."/>
            <person name="Tanner A.C."/>
            <person name="Dewhirst F.E."/>
            <person name="Haas B."/>
            <person name="Nusbaum C."/>
            <person name="Birren B."/>
        </authorList>
    </citation>
    <scope>NUCLEOTIDE SEQUENCE [LARGE SCALE GENOMIC DNA]</scope>
    <source>
        <strain evidence="2">1-1 BBBD Race 1</strain>
    </source>
</reference>